<gene>
    <name evidence="10" type="ORF">HAX54_047572</name>
</gene>
<evidence type="ECO:0000256" key="3">
    <source>
        <dbReference type="ARBA" id="ARBA00022801"/>
    </source>
</evidence>
<evidence type="ECO:0000256" key="7">
    <source>
        <dbReference type="SAM" id="MobiDB-lite"/>
    </source>
</evidence>
<protein>
    <recommendedName>
        <fullName evidence="9">SAC domain-containing protein</fullName>
    </recommendedName>
</protein>
<sequence length="375" mass="42764">MHSGSFSASGCPFYCVVLSSHGLLCNAVGFSFCTTWSFPSVFFKYISPPGHLVFLFSAYSSILVLTLFVCLSRYLKRGVNEKGRVANDVETEQILFEDVPEDFPVQISSVVQNRGSIPLFWFQETSRLNLKPDIICFFYCQVTPPLRSEGCLKWPTCRYAAASNVDPLYFDPDVEKQYNNDNDESDNSEGKTNGCNYVMWLSETSNVPEGVLRTNCIDCFGSIMWHTHNKIFSERRGQWKAAIQSQEFFRTLQRYYSNAYMDAEKQNAINVRRRVDLIYRVDSYQHYYVGRNGESYVSDNGRSLFQRSFSDGNILHESQFPLSTRSIGKRLSKSNLSNQSKEGSKVLSESTPEMSTCESDLTYSRCHGRGQQSTT</sequence>
<keyword evidence="2" id="KW-0926">Vacuole</keyword>
<evidence type="ECO:0000313" key="11">
    <source>
        <dbReference type="Proteomes" id="UP000823775"/>
    </source>
</evidence>
<keyword evidence="3" id="KW-0378">Hydrolase</keyword>
<feature type="domain" description="SAC" evidence="9">
    <location>
        <begin position="72"/>
        <end position="128"/>
    </location>
</feature>
<dbReference type="PANTHER" id="PTHR45738:SF25">
    <property type="entry name" value="PHOSPHOINOSITIDE PHOSPHATASE SAC3-RELATED"/>
    <property type="match status" value="1"/>
</dbReference>
<evidence type="ECO:0000256" key="5">
    <source>
        <dbReference type="ARBA" id="ARBA00023337"/>
    </source>
</evidence>
<keyword evidence="4 8" id="KW-0472">Membrane</keyword>
<evidence type="ECO:0000256" key="4">
    <source>
        <dbReference type="ARBA" id="ARBA00023136"/>
    </source>
</evidence>
<dbReference type="InterPro" id="IPR043573">
    <property type="entry name" value="Fig4-like"/>
</dbReference>
<evidence type="ECO:0000256" key="2">
    <source>
        <dbReference type="ARBA" id="ARBA00022554"/>
    </source>
</evidence>
<keyword evidence="11" id="KW-1185">Reference proteome</keyword>
<organism evidence="10 11">
    <name type="scientific">Datura stramonium</name>
    <name type="common">Jimsonweed</name>
    <name type="synonym">Common thornapple</name>
    <dbReference type="NCBI Taxonomy" id="4076"/>
    <lineage>
        <taxon>Eukaryota</taxon>
        <taxon>Viridiplantae</taxon>
        <taxon>Streptophyta</taxon>
        <taxon>Embryophyta</taxon>
        <taxon>Tracheophyta</taxon>
        <taxon>Spermatophyta</taxon>
        <taxon>Magnoliopsida</taxon>
        <taxon>eudicotyledons</taxon>
        <taxon>Gunneridae</taxon>
        <taxon>Pentapetalae</taxon>
        <taxon>asterids</taxon>
        <taxon>lamiids</taxon>
        <taxon>Solanales</taxon>
        <taxon>Solanaceae</taxon>
        <taxon>Solanoideae</taxon>
        <taxon>Datureae</taxon>
        <taxon>Datura</taxon>
    </lineage>
</organism>
<dbReference type="EMBL" id="JACEIK010000770">
    <property type="protein sequence ID" value="MCD7462005.1"/>
    <property type="molecule type" value="Genomic_DNA"/>
</dbReference>
<feature type="region of interest" description="Disordered" evidence="7">
    <location>
        <begin position="331"/>
        <end position="375"/>
    </location>
</feature>
<keyword evidence="8" id="KW-1133">Transmembrane helix</keyword>
<comment type="catalytic activity">
    <reaction evidence="5">
        <text>a 1,2-diacyl-sn-glycero-3-phospho-(1D-myo-inositol-3,5-bisphosphate) + H2O = a 1,2-diacyl-sn-glycero-3-phospho-(1D-myo-inositol-3-phosphate) + phosphate</text>
        <dbReference type="Rhea" id="RHEA:32955"/>
        <dbReference type="ChEBI" id="CHEBI:15377"/>
        <dbReference type="ChEBI" id="CHEBI:43474"/>
        <dbReference type="ChEBI" id="CHEBI:57923"/>
        <dbReference type="ChEBI" id="CHEBI:58088"/>
    </reaction>
</comment>
<name>A0ABS8SSK6_DATST</name>
<comment type="subunit">
    <text evidence="6">Component of the PI(3,5)P2 regulatory complex at least composed of ATG18, SAC/FIG4, FAB1 and VAC14.</text>
</comment>
<evidence type="ECO:0000256" key="8">
    <source>
        <dbReference type="SAM" id="Phobius"/>
    </source>
</evidence>
<dbReference type="PANTHER" id="PTHR45738">
    <property type="entry name" value="POLYPHOSPHOINOSITIDE PHOSPHATASE"/>
    <property type="match status" value="1"/>
</dbReference>
<reference evidence="10 11" key="1">
    <citation type="journal article" date="2021" name="BMC Genomics">
        <title>Datura genome reveals duplications of psychoactive alkaloid biosynthetic genes and high mutation rate following tissue culture.</title>
        <authorList>
            <person name="Rajewski A."/>
            <person name="Carter-House D."/>
            <person name="Stajich J."/>
            <person name="Litt A."/>
        </authorList>
    </citation>
    <scope>NUCLEOTIDE SEQUENCE [LARGE SCALE GENOMIC DNA]</scope>
    <source>
        <strain evidence="10">AR-01</strain>
    </source>
</reference>
<dbReference type="PROSITE" id="PS50275">
    <property type="entry name" value="SAC"/>
    <property type="match status" value="1"/>
</dbReference>
<dbReference type="Proteomes" id="UP000823775">
    <property type="component" value="Unassembled WGS sequence"/>
</dbReference>
<evidence type="ECO:0000313" key="10">
    <source>
        <dbReference type="EMBL" id="MCD7462005.1"/>
    </source>
</evidence>
<comment type="subcellular location">
    <subcellularLocation>
        <location evidence="1">Vacuole membrane</location>
        <topology evidence="1">Peripheral membrane protein</topology>
    </subcellularLocation>
</comment>
<evidence type="ECO:0000256" key="1">
    <source>
        <dbReference type="ARBA" id="ARBA00004148"/>
    </source>
</evidence>
<feature type="transmembrane region" description="Helical" evidence="8">
    <location>
        <begin position="12"/>
        <end position="32"/>
    </location>
</feature>
<evidence type="ECO:0000256" key="6">
    <source>
        <dbReference type="ARBA" id="ARBA00023464"/>
    </source>
</evidence>
<accession>A0ABS8SSK6</accession>
<dbReference type="Pfam" id="PF02383">
    <property type="entry name" value="Syja_N"/>
    <property type="match status" value="1"/>
</dbReference>
<dbReference type="InterPro" id="IPR002013">
    <property type="entry name" value="SAC_dom"/>
</dbReference>
<feature type="transmembrane region" description="Helical" evidence="8">
    <location>
        <begin position="52"/>
        <end position="75"/>
    </location>
</feature>
<evidence type="ECO:0000259" key="9">
    <source>
        <dbReference type="PROSITE" id="PS50275"/>
    </source>
</evidence>
<proteinExistence type="predicted"/>
<keyword evidence="8" id="KW-0812">Transmembrane</keyword>
<feature type="compositionally biased region" description="Polar residues" evidence="7">
    <location>
        <begin position="333"/>
        <end position="362"/>
    </location>
</feature>
<comment type="caution">
    <text evidence="10">The sequence shown here is derived from an EMBL/GenBank/DDBJ whole genome shotgun (WGS) entry which is preliminary data.</text>
</comment>